<dbReference type="Gene3D" id="1.10.510.10">
    <property type="entry name" value="Transferase(Phosphotransferase) domain 1"/>
    <property type="match status" value="1"/>
</dbReference>
<dbReference type="EC" id="2.7.10.2" evidence="8"/>
<dbReference type="PANTHER" id="PTHR24418">
    <property type="entry name" value="TYROSINE-PROTEIN KINASE"/>
    <property type="match status" value="1"/>
</dbReference>
<dbReference type="GO" id="GO:0004715">
    <property type="term" value="F:non-membrane spanning protein tyrosine kinase activity"/>
    <property type="evidence" value="ECO:0007669"/>
    <property type="project" value="UniProtKB-EC"/>
</dbReference>
<evidence type="ECO:0000259" key="10">
    <source>
        <dbReference type="PROSITE" id="PS50011"/>
    </source>
</evidence>
<dbReference type="InterPro" id="IPR036860">
    <property type="entry name" value="SH2_dom_sf"/>
</dbReference>
<dbReference type="Proteomes" id="UP000038045">
    <property type="component" value="Unplaced"/>
</dbReference>
<evidence type="ECO:0000313" key="11">
    <source>
        <dbReference type="Proteomes" id="UP000038045"/>
    </source>
</evidence>
<dbReference type="InterPro" id="IPR050198">
    <property type="entry name" value="Non-receptor_tyrosine_kinases"/>
</dbReference>
<dbReference type="WBParaSite" id="PTRK_0001255300.1">
    <property type="protein sequence ID" value="PTRK_0001255300.1"/>
    <property type="gene ID" value="PTRK_0001255300"/>
</dbReference>
<dbReference type="PROSITE" id="PS00109">
    <property type="entry name" value="PROTEIN_KINASE_TYR"/>
    <property type="match status" value="1"/>
</dbReference>
<keyword evidence="11" id="KW-1185">Reference proteome</keyword>
<sequence>MSKIPQQGEQYENIENVLNDLEGLSYGKSVMQEPEEKVNKKEECDNKSLINNNFDSTDMLKKSHLTKFIKQFKLENEICYHGMLPRRDICELLKNNGDFIVRISELCVNKNSHTDKEVKRFMLVLSVLHQNNSVHYMIKVSKNKEIYISDMAFKTLGNLISYYVEKQIPITKTGKVKLISPVPRQSWELQHNQIVLKTKCGSGAFGEVWSGTLTTKNDVYEIAAKVLKNRSNINMNSVREFCAEARVMREYSHPNIVRLYGVAVNEDPVMLIMEYANRGSLDAILRKRKLRPNMDERILYCLQAARGIEYLHEKNCLHRDIAARNCLLSDTCLKVSDFGMTIKFRMGEKGVKMNDINMKIPLRWSAPETVFYGKFTFKTDVFSFGILLWEIYGEGKAPYPKYQMKEVINMLHEGKRLQAQSIMPDEIKFIMETMCFPQECSQRANMKEVIVYYIYLIKNFFR</sequence>
<dbReference type="STRING" id="131310.A0A0N4ZVE9"/>
<name>A0A0N4ZVE9_PARTI</name>
<feature type="domain" description="SH2" evidence="9">
    <location>
        <begin position="79"/>
        <end position="182"/>
    </location>
</feature>
<keyword evidence="4 8" id="KW-0067">ATP-binding</keyword>
<accession>A0A0N4ZVE9</accession>
<dbReference type="InterPro" id="IPR011009">
    <property type="entry name" value="Kinase-like_dom_sf"/>
</dbReference>
<evidence type="ECO:0000256" key="2">
    <source>
        <dbReference type="ARBA" id="ARBA00022741"/>
    </source>
</evidence>
<dbReference type="InterPro" id="IPR000719">
    <property type="entry name" value="Prot_kinase_dom"/>
</dbReference>
<reference evidence="12" key="1">
    <citation type="submission" date="2017-02" db="UniProtKB">
        <authorList>
            <consortium name="WormBaseParasite"/>
        </authorList>
    </citation>
    <scope>IDENTIFICATION</scope>
</reference>
<keyword evidence="2 8" id="KW-0547">Nucleotide-binding</keyword>
<keyword evidence="3 8" id="KW-0418">Kinase</keyword>
<dbReference type="CDD" id="cd00192">
    <property type="entry name" value="PTKc"/>
    <property type="match status" value="1"/>
</dbReference>
<evidence type="ECO:0000256" key="4">
    <source>
        <dbReference type="ARBA" id="ARBA00022840"/>
    </source>
</evidence>
<dbReference type="SMART" id="SM00252">
    <property type="entry name" value="SH2"/>
    <property type="match status" value="1"/>
</dbReference>
<keyword evidence="1 8" id="KW-0808">Transferase</keyword>
<evidence type="ECO:0000256" key="3">
    <source>
        <dbReference type="ARBA" id="ARBA00022777"/>
    </source>
</evidence>
<evidence type="ECO:0000256" key="6">
    <source>
        <dbReference type="ARBA" id="ARBA00051245"/>
    </source>
</evidence>
<dbReference type="SUPFAM" id="SSF55550">
    <property type="entry name" value="SH2 domain"/>
    <property type="match status" value="1"/>
</dbReference>
<dbReference type="Pfam" id="PF07714">
    <property type="entry name" value="PK_Tyr_Ser-Thr"/>
    <property type="match status" value="1"/>
</dbReference>
<evidence type="ECO:0000256" key="5">
    <source>
        <dbReference type="ARBA" id="ARBA00023137"/>
    </source>
</evidence>
<dbReference type="Pfam" id="PF00017">
    <property type="entry name" value="SH2"/>
    <property type="match status" value="1"/>
</dbReference>
<proteinExistence type="inferred from homology"/>
<dbReference type="PRINTS" id="PR00109">
    <property type="entry name" value="TYRKINASE"/>
</dbReference>
<dbReference type="InterPro" id="IPR035849">
    <property type="entry name" value="Fes/Fps/Fer_SH2"/>
</dbReference>
<evidence type="ECO:0000313" key="12">
    <source>
        <dbReference type="WBParaSite" id="PTRK_0001255300.1"/>
    </source>
</evidence>
<dbReference type="CDD" id="cd10361">
    <property type="entry name" value="SH2_Fps_family"/>
    <property type="match status" value="1"/>
</dbReference>
<dbReference type="InterPro" id="IPR001245">
    <property type="entry name" value="Ser-Thr/Tyr_kinase_cat_dom"/>
</dbReference>
<evidence type="ECO:0000256" key="1">
    <source>
        <dbReference type="ARBA" id="ARBA00022679"/>
    </source>
</evidence>
<dbReference type="PROSITE" id="PS50011">
    <property type="entry name" value="PROTEIN_KINASE_DOM"/>
    <property type="match status" value="1"/>
</dbReference>
<protein>
    <recommendedName>
        <fullName evidence="8">Tyrosine-protein kinase</fullName>
        <ecNumber evidence="8">2.7.10.2</ecNumber>
    </recommendedName>
</protein>
<dbReference type="SUPFAM" id="SSF56112">
    <property type="entry name" value="Protein kinase-like (PK-like)"/>
    <property type="match status" value="1"/>
</dbReference>
<dbReference type="InterPro" id="IPR020635">
    <property type="entry name" value="Tyr_kinase_cat_dom"/>
</dbReference>
<evidence type="ECO:0000256" key="8">
    <source>
        <dbReference type="RuleBase" id="RU362096"/>
    </source>
</evidence>
<dbReference type="InterPro" id="IPR000980">
    <property type="entry name" value="SH2"/>
</dbReference>
<dbReference type="SMART" id="SM00219">
    <property type="entry name" value="TyrKc"/>
    <property type="match status" value="1"/>
</dbReference>
<dbReference type="Gene3D" id="3.30.505.10">
    <property type="entry name" value="SH2 domain"/>
    <property type="match status" value="1"/>
</dbReference>
<feature type="domain" description="Protein kinase" evidence="10">
    <location>
        <begin position="194"/>
        <end position="456"/>
    </location>
</feature>
<dbReference type="PROSITE" id="PS50001">
    <property type="entry name" value="SH2"/>
    <property type="match status" value="1"/>
</dbReference>
<dbReference type="InterPro" id="IPR008266">
    <property type="entry name" value="Tyr_kinase_AS"/>
</dbReference>
<dbReference type="AlphaFoldDB" id="A0A0N4ZVE9"/>
<comment type="similarity">
    <text evidence="8">Belongs to the protein kinase superfamily. Tyr protein kinase family.</text>
</comment>
<organism evidence="11 12">
    <name type="scientific">Parastrongyloides trichosuri</name>
    <name type="common">Possum-specific nematode worm</name>
    <dbReference type="NCBI Taxonomy" id="131310"/>
    <lineage>
        <taxon>Eukaryota</taxon>
        <taxon>Metazoa</taxon>
        <taxon>Ecdysozoa</taxon>
        <taxon>Nematoda</taxon>
        <taxon>Chromadorea</taxon>
        <taxon>Rhabditida</taxon>
        <taxon>Tylenchina</taxon>
        <taxon>Panagrolaimomorpha</taxon>
        <taxon>Strongyloidoidea</taxon>
        <taxon>Strongyloididae</taxon>
        <taxon>Parastrongyloides</taxon>
    </lineage>
</organism>
<evidence type="ECO:0000259" key="9">
    <source>
        <dbReference type="PROSITE" id="PS50001"/>
    </source>
</evidence>
<evidence type="ECO:0000256" key="7">
    <source>
        <dbReference type="PROSITE-ProRule" id="PRU00191"/>
    </source>
</evidence>
<keyword evidence="7" id="KW-0727">SH2 domain</keyword>
<keyword evidence="5 8" id="KW-0829">Tyrosine-protein kinase</keyword>
<comment type="catalytic activity">
    <reaction evidence="6 8">
        <text>L-tyrosyl-[protein] + ATP = O-phospho-L-tyrosyl-[protein] + ADP + H(+)</text>
        <dbReference type="Rhea" id="RHEA:10596"/>
        <dbReference type="Rhea" id="RHEA-COMP:10136"/>
        <dbReference type="Rhea" id="RHEA-COMP:20101"/>
        <dbReference type="ChEBI" id="CHEBI:15378"/>
        <dbReference type="ChEBI" id="CHEBI:30616"/>
        <dbReference type="ChEBI" id="CHEBI:46858"/>
        <dbReference type="ChEBI" id="CHEBI:61978"/>
        <dbReference type="ChEBI" id="CHEBI:456216"/>
        <dbReference type="EC" id="2.7.10.2"/>
    </reaction>
</comment>
<dbReference type="GO" id="GO:0005524">
    <property type="term" value="F:ATP binding"/>
    <property type="evidence" value="ECO:0007669"/>
    <property type="project" value="UniProtKB-KW"/>
</dbReference>